<dbReference type="InterPro" id="IPR008395">
    <property type="entry name" value="Agenet-like_dom"/>
</dbReference>
<dbReference type="InterPro" id="IPR014002">
    <property type="entry name" value="Agenet_dom_plant"/>
</dbReference>
<dbReference type="SMART" id="SM00439">
    <property type="entry name" value="BAH"/>
    <property type="match status" value="1"/>
</dbReference>
<dbReference type="GO" id="GO:0003682">
    <property type="term" value="F:chromatin binding"/>
    <property type="evidence" value="ECO:0007669"/>
    <property type="project" value="InterPro"/>
</dbReference>
<dbReference type="PANTHER" id="PTHR31917:SF58">
    <property type="entry name" value="AGENET AND BROMO-ADJACENT HOMOLOGY (BAH) DOMAIN-CONTAINING PROTEIN"/>
    <property type="match status" value="1"/>
</dbReference>
<dbReference type="SMART" id="SM00743">
    <property type="entry name" value="Agenet"/>
    <property type="match status" value="2"/>
</dbReference>
<dbReference type="Pfam" id="PF01426">
    <property type="entry name" value="BAH"/>
    <property type="match status" value="1"/>
</dbReference>
<dbReference type="AlphaFoldDB" id="A0A5N5HDN0"/>
<dbReference type="OrthoDB" id="1883212at2759"/>
<reference evidence="4" key="2">
    <citation type="submission" date="2019-10" db="EMBL/GenBank/DDBJ databases">
        <title>A de novo genome assembly of a pear dwarfing rootstock.</title>
        <authorList>
            <person name="Wang F."/>
            <person name="Wang J."/>
            <person name="Li S."/>
            <person name="Zhang Y."/>
            <person name="Fang M."/>
            <person name="Ma L."/>
            <person name="Zhao Y."/>
            <person name="Jiang S."/>
        </authorList>
    </citation>
    <scope>NUCLEOTIDE SEQUENCE [LARGE SCALE GENOMIC DNA]</scope>
</reference>
<evidence type="ECO:0000313" key="4">
    <source>
        <dbReference type="Proteomes" id="UP000327157"/>
    </source>
</evidence>
<evidence type="ECO:0000256" key="1">
    <source>
        <dbReference type="SAM" id="MobiDB-lite"/>
    </source>
</evidence>
<dbReference type="EMBL" id="SMOL01000160">
    <property type="protein sequence ID" value="KAB2624301.1"/>
    <property type="molecule type" value="Genomic_DNA"/>
</dbReference>
<dbReference type="CDD" id="cd20405">
    <property type="entry name" value="Tudor_Agenet_AtDUF_rpt1_3"/>
    <property type="match status" value="1"/>
</dbReference>
<dbReference type="InterPro" id="IPR043151">
    <property type="entry name" value="BAH_sf"/>
</dbReference>
<name>A0A5N5HDN0_9ROSA</name>
<proteinExistence type="predicted"/>
<gene>
    <name evidence="3" type="ORF">D8674_015961</name>
</gene>
<accession>A0A5N5HDN0</accession>
<dbReference type="Gene3D" id="2.30.30.490">
    <property type="match status" value="1"/>
</dbReference>
<sequence>MVPKLCSNKRNGLSTLFQLEQFESCFSTPRIAGATLSLPLLNFFERMGVLVAAAAEAPFRFLRWNEVFVSSDKGRREVHYYLKRSDGSSDLAVVGKEKSLRHMSYHYAHRIRSLFSMSSLVKLKSRREVIDWLDSVVADTAFLKSPDLGGSVSDGKDAYKLGTEIFKDTVLRKLGKHTTEFLWLGSPWTCRKKRRHYQSFSRNGVVVSVHDFVFVLAEEDKRLVAYLEDMYEDSRGNKMVVVRWFHKVDEVGIVLPHNFNDREIFFSLCLQDLSIECIDGLATVLSPQHFEKFKREATQTLLKPFVCQKQFENDDVQPFDITQVQGYWKQEILRYMHTLAPSKAHGSSQQPDEGLEAEENDGANGIRPKKRHRSSQNDDKRLEFRDWKESPDAVCDNAENLSQHETDCRSKSKSFCLGRGGSSVLPHKEVKKNPQQHLVVGSQVEVLSQDSGIRGCWFKALIIKRYRDKVKVQYQDIQDAADEAKKLEEWILASRLAASDQFGLRTFGRPIVRPSPPSSKVRVSWAVDVGTVVDVWWNDGWWEGIVVQKEPDERLHVYFPGEKRVLIVGHGELRHSQEWLGIGWAQIKDRPELVSSISCNLETKQVVGKSSDCGPTQSAVCDSEPLKKEETGCNNSVSLDESDKDEKVKEPGKVPDLLKDGLLAQLKWKSSRKRRRGNGSSVQKLHCIVSDGKSARRLVGSGACESFKISSSLKVDRENCKYLGDSLFSSSVAPPLTSLVM</sequence>
<feature type="domain" description="BAH" evidence="2">
    <location>
        <begin position="205"/>
        <end position="322"/>
    </location>
</feature>
<dbReference type="PANTHER" id="PTHR31917">
    <property type="entry name" value="AGENET DOMAIN-CONTAINING PROTEIN-RELATED"/>
    <property type="match status" value="1"/>
</dbReference>
<evidence type="ECO:0000313" key="3">
    <source>
        <dbReference type="EMBL" id="KAB2624301.1"/>
    </source>
</evidence>
<dbReference type="Pfam" id="PF05641">
    <property type="entry name" value="Agenet"/>
    <property type="match status" value="1"/>
</dbReference>
<dbReference type="Proteomes" id="UP000327157">
    <property type="component" value="Chromosome 16"/>
</dbReference>
<keyword evidence="4" id="KW-1185">Reference proteome</keyword>
<organism evidence="3 4">
    <name type="scientific">Pyrus ussuriensis x Pyrus communis</name>
    <dbReference type="NCBI Taxonomy" id="2448454"/>
    <lineage>
        <taxon>Eukaryota</taxon>
        <taxon>Viridiplantae</taxon>
        <taxon>Streptophyta</taxon>
        <taxon>Embryophyta</taxon>
        <taxon>Tracheophyta</taxon>
        <taxon>Spermatophyta</taxon>
        <taxon>Magnoliopsida</taxon>
        <taxon>eudicotyledons</taxon>
        <taxon>Gunneridae</taxon>
        <taxon>Pentapetalae</taxon>
        <taxon>rosids</taxon>
        <taxon>fabids</taxon>
        <taxon>Rosales</taxon>
        <taxon>Rosaceae</taxon>
        <taxon>Amygdaloideae</taxon>
        <taxon>Maleae</taxon>
        <taxon>Pyrus</taxon>
    </lineage>
</organism>
<feature type="region of interest" description="Disordered" evidence="1">
    <location>
        <begin position="610"/>
        <end position="652"/>
    </location>
</feature>
<reference evidence="3 4" key="3">
    <citation type="submission" date="2019-11" db="EMBL/GenBank/DDBJ databases">
        <title>A de novo genome assembly of a pear dwarfing rootstock.</title>
        <authorList>
            <person name="Wang F."/>
            <person name="Wang J."/>
            <person name="Li S."/>
            <person name="Zhang Y."/>
            <person name="Fang M."/>
            <person name="Ma L."/>
            <person name="Zhao Y."/>
            <person name="Jiang S."/>
        </authorList>
    </citation>
    <scope>NUCLEOTIDE SEQUENCE [LARGE SCALE GENOMIC DNA]</scope>
    <source>
        <strain evidence="3">S2</strain>
        <tissue evidence="3">Leaf</tissue>
    </source>
</reference>
<comment type="caution">
    <text evidence="3">The sequence shown here is derived from an EMBL/GenBank/DDBJ whole genome shotgun (WGS) entry which is preliminary data.</text>
</comment>
<evidence type="ECO:0000259" key="2">
    <source>
        <dbReference type="PROSITE" id="PS51038"/>
    </source>
</evidence>
<feature type="region of interest" description="Disordered" evidence="1">
    <location>
        <begin position="341"/>
        <end position="383"/>
    </location>
</feature>
<protein>
    <recommendedName>
        <fullName evidence="2">BAH domain-containing protein</fullName>
    </recommendedName>
</protein>
<dbReference type="InterPro" id="IPR001025">
    <property type="entry name" value="BAH_dom"/>
</dbReference>
<reference evidence="3 4" key="1">
    <citation type="submission" date="2019-09" db="EMBL/GenBank/DDBJ databases">
        <authorList>
            <person name="Ou C."/>
        </authorList>
    </citation>
    <scope>NUCLEOTIDE SEQUENCE [LARGE SCALE GENOMIC DNA]</scope>
    <source>
        <strain evidence="3">S2</strain>
        <tissue evidence="3">Leaf</tissue>
    </source>
</reference>
<dbReference type="PROSITE" id="PS51038">
    <property type="entry name" value="BAH"/>
    <property type="match status" value="1"/>
</dbReference>